<dbReference type="InterPro" id="IPR007438">
    <property type="entry name" value="DUF488"/>
</dbReference>
<proteinExistence type="predicted"/>
<protein>
    <submittedName>
        <fullName evidence="1">Uncharacterized protein DUF488</fullName>
    </submittedName>
</protein>
<accession>A0A3D9QUX2</accession>
<evidence type="ECO:0000313" key="1">
    <source>
        <dbReference type="EMBL" id="REE68040.1"/>
    </source>
</evidence>
<gene>
    <name evidence="1" type="ORF">A8990_13929</name>
</gene>
<dbReference type="AlphaFoldDB" id="A0A3D9QUX2"/>
<organism evidence="1 2">
    <name type="scientific">Paenibacillus taihuensis</name>
    <dbReference type="NCBI Taxonomy" id="1156355"/>
    <lineage>
        <taxon>Bacteria</taxon>
        <taxon>Bacillati</taxon>
        <taxon>Bacillota</taxon>
        <taxon>Bacilli</taxon>
        <taxon>Bacillales</taxon>
        <taxon>Paenibacillaceae</taxon>
        <taxon>Paenibacillus</taxon>
    </lineage>
</organism>
<sequence length="154" mass="17952">MRHCTMSGKPLYTIGFAQKSLREFVSHLQGNQVTKVVDTRLNNVSQLAGYAKKDDLSYVLELVHIDYTHDLDLAPTKELLEAIKQKQVSWSEFEKLFIDLIAKRQIEKKVGELFGEGEIVCFMCSEHKPHQCHRRLLAEYVAEYKKDLQIHRLY</sequence>
<comment type="caution">
    <text evidence="1">The sequence shown here is derived from an EMBL/GenBank/DDBJ whole genome shotgun (WGS) entry which is preliminary data.</text>
</comment>
<name>A0A3D9QUX2_9BACL</name>
<dbReference type="PANTHER" id="PTHR39337:SF1">
    <property type="entry name" value="BLR5642 PROTEIN"/>
    <property type="match status" value="1"/>
</dbReference>
<dbReference type="Proteomes" id="UP000256304">
    <property type="component" value="Unassembled WGS sequence"/>
</dbReference>
<dbReference type="PANTHER" id="PTHR39337">
    <property type="entry name" value="BLR5642 PROTEIN"/>
    <property type="match status" value="1"/>
</dbReference>
<reference evidence="1 2" key="1">
    <citation type="submission" date="2018-08" db="EMBL/GenBank/DDBJ databases">
        <title>Genomic Encyclopedia of Type Strains, Phase III (KMG-III): the genomes of soil and plant-associated and newly described type strains.</title>
        <authorList>
            <person name="Whitman W."/>
        </authorList>
    </citation>
    <scope>NUCLEOTIDE SEQUENCE [LARGE SCALE GENOMIC DNA]</scope>
    <source>
        <strain evidence="1 2">CGMCC 1.10966</strain>
    </source>
</reference>
<keyword evidence="2" id="KW-1185">Reference proteome</keyword>
<dbReference type="Pfam" id="PF04343">
    <property type="entry name" value="DUF488"/>
    <property type="match status" value="1"/>
</dbReference>
<evidence type="ECO:0000313" key="2">
    <source>
        <dbReference type="Proteomes" id="UP000256304"/>
    </source>
</evidence>
<dbReference type="EMBL" id="QTTN01000039">
    <property type="protein sequence ID" value="REE68040.1"/>
    <property type="molecule type" value="Genomic_DNA"/>
</dbReference>